<keyword evidence="2" id="KW-1185">Reference proteome</keyword>
<gene>
    <name evidence="1" type="ORF">GCM10010170_077720</name>
</gene>
<organism evidence="1 2">
    <name type="scientific">Dactylosporangium salmoneum</name>
    <dbReference type="NCBI Taxonomy" id="53361"/>
    <lineage>
        <taxon>Bacteria</taxon>
        <taxon>Bacillati</taxon>
        <taxon>Actinomycetota</taxon>
        <taxon>Actinomycetes</taxon>
        <taxon>Micromonosporales</taxon>
        <taxon>Micromonosporaceae</taxon>
        <taxon>Dactylosporangium</taxon>
    </lineage>
</organism>
<accession>A0ABN3HAX4</accession>
<proteinExistence type="predicted"/>
<evidence type="ECO:0000313" key="1">
    <source>
        <dbReference type="EMBL" id="GAA2374565.1"/>
    </source>
</evidence>
<evidence type="ECO:0000313" key="2">
    <source>
        <dbReference type="Proteomes" id="UP001501444"/>
    </source>
</evidence>
<protein>
    <submittedName>
        <fullName evidence="1">Uncharacterized protein</fullName>
    </submittedName>
</protein>
<dbReference type="EMBL" id="BAAARV010000075">
    <property type="protein sequence ID" value="GAA2374565.1"/>
    <property type="molecule type" value="Genomic_DNA"/>
</dbReference>
<comment type="caution">
    <text evidence="1">The sequence shown here is derived from an EMBL/GenBank/DDBJ whole genome shotgun (WGS) entry which is preliminary data.</text>
</comment>
<dbReference type="Proteomes" id="UP001501444">
    <property type="component" value="Unassembled WGS sequence"/>
</dbReference>
<sequence>MQVGLVVLGDGADPGVEFVAAALGEDDGNGGDVCGEAVQVGAAGADGGDAGLVVGFHALRVA</sequence>
<reference evidence="1 2" key="1">
    <citation type="journal article" date="2019" name="Int. J. Syst. Evol. Microbiol.">
        <title>The Global Catalogue of Microorganisms (GCM) 10K type strain sequencing project: providing services to taxonomists for standard genome sequencing and annotation.</title>
        <authorList>
            <consortium name="The Broad Institute Genomics Platform"/>
            <consortium name="The Broad Institute Genome Sequencing Center for Infectious Disease"/>
            <person name="Wu L."/>
            <person name="Ma J."/>
        </authorList>
    </citation>
    <scope>NUCLEOTIDE SEQUENCE [LARGE SCALE GENOMIC DNA]</scope>
    <source>
        <strain evidence="1 2">JCM 3272</strain>
    </source>
</reference>
<name>A0ABN3HAX4_9ACTN</name>